<gene>
    <name evidence="2" type="ORF">J07HQW1_03497</name>
</gene>
<evidence type="ECO:0000313" key="3">
    <source>
        <dbReference type="Proteomes" id="UP000030649"/>
    </source>
</evidence>
<reference evidence="2 3" key="1">
    <citation type="journal article" date="2013" name="PLoS ONE">
        <title>Assembly-driven community genomics of a hypersaline microbial ecosystem.</title>
        <authorList>
            <person name="Podell S."/>
            <person name="Ugalde J.A."/>
            <person name="Narasingarao P."/>
            <person name="Banfield J.F."/>
            <person name="Heidelberg K.B."/>
            <person name="Allen E.E."/>
        </authorList>
    </citation>
    <scope>NUCLEOTIDE SEQUENCE [LARGE SCALE GENOMIC DNA]</scope>
    <source>
        <strain evidence="3">J07HQW1</strain>
    </source>
</reference>
<feature type="compositionally biased region" description="Low complexity" evidence="1">
    <location>
        <begin position="77"/>
        <end position="107"/>
    </location>
</feature>
<protein>
    <submittedName>
        <fullName evidence="2">Uncharacterized protein</fullName>
    </submittedName>
</protein>
<dbReference type="HOGENOM" id="CLU_1582876_0_0_2"/>
<dbReference type="AlphaFoldDB" id="U1N9J5"/>
<organism evidence="2 3">
    <name type="scientific">Haloquadratum walsbyi J07HQW1</name>
    <dbReference type="NCBI Taxonomy" id="1238424"/>
    <lineage>
        <taxon>Archaea</taxon>
        <taxon>Methanobacteriati</taxon>
        <taxon>Methanobacteriota</taxon>
        <taxon>Stenosarchaea group</taxon>
        <taxon>Halobacteria</taxon>
        <taxon>Halobacteriales</taxon>
        <taxon>Haloferacaceae</taxon>
        <taxon>Haloquadratum</taxon>
    </lineage>
</organism>
<dbReference type="EMBL" id="KE356560">
    <property type="protein sequence ID" value="ERG93435.1"/>
    <property type="molecule type" value="Genomic_DNA"/>
</dbReference>
<accession>U1N9J5</accession>
<feature type="region of interest" description="Disordered" evidence="1">
    <location>
        <begin position="127"/>
        <end position="151"/>
    </location>
</feature>
<evidence type="ECO:0000313" key="2">
    <source>
        <dbReference type="EMBL" id="ERG93435.1"/>
    </source>
</evidence>
<feature type="region of interest" description="Disordered" evidence="1">
    <location>
        <begin position="76"/>
        <end position="108"/>
    </location>
</feature>
<proteinExistence type="predicted"/>
<sequence>MCECVICSDKFGSHSISAKPITPKTSRLRYCDGRNCRRAREQFPLDSNCSFVSDCQAHRKFLTALDVAGTPIIAGCQTSGDSDTQTSTSIPADTPTSTQTETATPEPDSLFEDMSAYEQRVRDILERGHQRERQKGRSRLQPHIVAMPATPIPQRNRLRSIVNLSTEK</sequence>
<name>U1N9J5_9EURY</name>
<evidence type="ECO:0000256" key="1">
    <source>
        <dbReference type="SAM" id="MobiDB-lite"/>
    </source>
</evidence>
<dbReference type="Proteomes" id="UP000030649">
    <property type="component" value="Unassembled WGS sequence"/>
</dbReference>